<sequence>VLEVFNIKFKFFRNLEEITMKHFNYKLMSFMEVYLQNIRNIDNLMRTKKFKGHISRLEDRNELHVFTALLTFFLSYTILKALYEDRTKFINLPITSIIRNHL</sequence>
<evidence type="ECO:0000313" key="1">
    <source>
        <dbReference type="Proteomes" id="UP000035681"/>
    </source>
</evidence>
<accession>A0AAF5DJ60</accession>
<evidence type="ECO:0000313" key="2">
    <source>
        <dbReference type="WBParaSite" id="TCONS_00012240.p1"/>
    </source>
</evidence>
<name>A0AAF5DJ60_STRER</name>
<proteinExistence type="predicted"/>
<protein>
    <submittedName>
        <fullName evidence="2">Uncharacterized protein</fullName>
    </submittedName>
</protein>
<dbReference type="Proteomes" id="UP000035681">
    <property type="component" value="Unplaced"/>
</dbReference>
<dbReference type="WBParaSite" id="TCONS_00012240.p1">
    <property type="protein sequence ID" value="TCONS_00012240.p1"/>
    <property type="gene ID" value="XLOC_007754"/>
</dbReference>
<keyword evidence="1" id="KW-1185">Reference proteome</keyword>
<reference evidence="2" key="1">
    <citation type="submission" date="2024-02" db="UniProtKB">
        <authorList>
            <consortium name="WormBaseParasite"/>
        </authorList>
    </citation>
    <scope>IDENTIFICATION</scope>
</reference>
<organism evidence="1 2">
    <name type="scientific">Strongyloides stercoralis</name>
    <name type="common">Threadworm</name>
    <dbReference type="NCBI Taxonomy" id="6248"/>
    <lineage>
        <taxon>Eukaryota</taxon>
        <taxon>Metazoa</taxon>
        <taxon>Ecdysozoa</taxon>
        <taxon>Nematoda</taxon>
        <taxon>Chromadorea</taxon>
        <taxon>Rhabditida</taxon>
        <taxon>Tylenchina</taxon>
        <taxon>Panagrolaimomorpha</taxon>
        <taxon>Strongyloidoidea</taxon>
        <taxon>Strongyloididae</taxon>
        <taxon>Strongyloides</taxon>
    </lineage>
</organism>
<dbReference type="AlphaFoldDB" id="A0AAF5DJ60"/>